<accession>A0AA40CM86</accession>
<dbReference type="InterPro" id="IPR000073">
    <property type="entry name" value="AB_hydrolase_1"/>
</dbReference>
<feature type="domain" description="AB hydrolase-1" evidence="1">
    <location>
        <begin position="16"/>
        <end position="249"/>
    </location>
</feature>
<dbReference type="GO" id="GO:0016787">
    <property type="term" value="F:hydrolase activity"/>
    <property type="evidence" value="ECO:0007669"/>
    <property type="project" value="UniProtKB-KW"/>
</dbReference>
<comment type="caution">
    <text evidence="2">The sequence shown here is derived from an EMBL/GenBank/DDBJ whole genome shotgun (WGS) entry which is preliminary data.</text>
</comment>
<dbReference type="EMBL" id="JAULSV010000005">
    <property type="protein sequence ID" value="KAK0643700.1"/>
    <property type="molecule type" value="Genomic_DNA"/>
</dbReference>
<dbReference type="AlphaFoldDB" id="A0AA40CM86"/>
<sequence length="254" mass="27956">MASPPKAKPAILFIEGAWRTFTAYDPFFDIVRARGYELITPLLLTNTPAWKTLEDPPVDDINHMASAARDLADSGREFVCVMHSYGGAIGTEAMAGLGVDERRARGLAGGVTPLIYITAFMVEVGKSLEDTAPAAQIGWIGYEGDLKVFLPGFDIGGKWYNDLPKDKQQRQLAQTIPHPKAGPFRRPEVVAYDKIPTTFVYCTEDNAFPYTVQRALVAAHKSNGIHVDEETVEAGHYPFLSVPEKLADVVLEWC</sequence>
<keyword evidence="2" id="KW-0378">Hydrolase</keyword>
<name>A0AA40CM86_9PEZI</name>
<dbReference type="InterPro" id="IPR052897">
    <property type="entry name" value="Sec-Metab_Biosynth_Hydrolase"/>
</dbReference>
<dbReference type="PANTHER" id="PTHR37017:SF13">
    <property type="entry name" value="AB HYDROLASE-1 DOMAIN-CONTAINING PROTEIN"/>
    <property type="match status" value="1"/>
</dbReference>
<reference evidence="2" key="1">
    <citation type="submission" date="2023-06" db="EMBL/GenBank/DDBJ databases">
        <title>Genome-scale phylogeny and comparative genomics of the fungal order Sordariales.</title>
        <authorList>
            <consortium name="Lawrence Berkeley National Laboratory"/>
            <person name="Hensen N."/>
            <person name="Bonometti L."/>
            <person name="Westerberg I."/>
            <person name="Brannstrom I.O."/>
            <person name="Guillou S."/>
            <person name="Cros-Aarteil S."/>
            <person name="Calhoun S."/>
            <person name="Haridas S."/>
            <person name="Kuo A."/>
            <person name="Mondo S."/>
            <person name="Pangilinan J."/>
            <person name="Riley R."/>
            <person name="Labutti K."/>
            <person name="Andreopoulos B."/>
            <person name="Lipzen A."/>
            <person name="Chen C."/>
            <person name="Yanf M."/>
            <person name="Daum C."/>
            <person name="Ng V."/>
            <person name="Clum A."/>
            <person name="Steindorff A."/>
            <person name="Ohm R."/>
            <person name="Martin F."/>
            <person name="Silar P."/>
            <person name="Natvig D."/>
            <person name="Lalanne C."/>
            <person name="Gautier V."/>
            <person name="Ament-Velasquez S.L."/>
            <person name="Kruys A."/>
            <person name="Hutchinson M.I."/>
            <person name="Powell A.J."/>
            <person name="Barry K."/>
            <person name="Miller A.N."/>
            <person name="Grigoriev I.V."/>
            <person name="Debuchy R."/>
            <person name="Gladieux P."/>
            <person name="Thoren M.H."/>
            <person name="Johannesson H."/>
        </authorList>
    </citation>
    <scope>NUCLEOTIDE SEQUENCE</scope>
    <source>
        <strain evidence="2">SMH2532-1</strain>
    </source>
</reference>
<proteinExistence type="predicted"/>
<evidence type="ECO:0000313" key="3">
    <source>
        <dbReference type="Proteomes" id="UP001174936"/>
    </source>
</evidence>
<organism evidence="2 3">
    <name type="scientific">Cercophora newfieldiana</name>
    <dbReference type="NCBI Taxonomy" id="92897"/>
    <lineage>
        <taxon>Eukaryota</taxon>
        <taxon>Fungi</taxon>
        <taxon>Dikarya</taxon>
        <taxon>Ascomycota</taxon>
        <taxon>Pezizomycotina</taxon>
        <taxon>Sordariomycetes</taxon>
        <taxon>Sordariomycetidae</taxon>
        <taxon>Sordariales</taxon>
        <taxon>Lasiosphaeriaceae</taxon>
        <taxon>Cercophora</taxon>
    </lineage>
</organism>
<dbReference type="Proteomes" id="UP001174936">
    <property type="component" value="Unassembled WGS sequence"/>
</dbReference>
<gene>
    <name evidence="2" type="ORF">B0T16DRAFT_459812</name>
</gene>
<dbReference type="PANTHER" id="PTHR37017">
    <property type="entry name" value="AB HYDROLASE-1 DOMAIN-CONTAINING PROTEIN-RELATED"/>
    <property type="match status" value="1"/>
</dbReference>
<dbReference type="Gene3D" id="3.40.50.1820">
    <property type="entry name" value="alpha/beta hydrolase"/>
    <property type="match status" value="1"/>
</dbReference>
<dbReference type="InterPro" id="IPR029058">
    <property type="entry name" value="AB_hydrolase_fold"/>
</dbReference>
<dbReference type="Pfam" id="PF12697">
    <property type="entry name" value="Abhydrolase_6"/>
    <property type="match status" value="1"/>
</dbReference>
<protein>
    <submittedName>
        <fullName evidence="2">Alpha/Beta hydrolase protein</fullName>
    </submittedName>
</protein>
<keyword evidence="3" id="KW-1185">Reference proteome</keyword>
<dbReference type="SUPFAM" id="SSF53474">
    <property type="entry name" value="alpha/beta-Hydrolases"/>
    <property type="match status" value="1"/>
</dbReference>
<evidence type="ECO:0000313" key="2">
    <source>
        <dbReference type="EMBL" id="KAK0643700.1"/>
    </source>
</evidence>
<evidence type="ECO:0000259" key="1">
    <source>
        <dbReference type="Pfam" id="PF12697"/>
    </source>
</evidence>